<keyword evidence="3" id="KW-1185">Reference proteome</keyword>
<gene>
    <name evidence="2" type="ORF">CRT60_23320</name>
</gene>
<proteinExistence type="predicted"/>
<organism evidence="2 3">
    <name type="scientific">Azospirillum palustre</name>
    <dbReference type="NCBI Taxonomy" id="2044885"/>
    <lineage>
        <taxon>Bacteria</taxon>
        <taxon>Pseudomonadati</taxon>
        <taxon>Pseudomonadota</taxon>
        <taxon>Alphaproteobacteria</taxon>
        <taxon>Rhodospirillales</taxon>
        <taxon>Azospirillaceae</taxon>
        <taxon>Azospirillum</taxon>
    </lineage>
</organism>
<evidence type="ECO:0000313" key="2">
    <source>
        <dbReference type="EMBL" id="PGH52873.1"/>
    </source>
</evidence>
<protein>
    <recommendedName>
        <fullName evidence="1">T6SS Phospholipase effector Tle1-like catalytic domain-containing protein</fullName>
    </recommendedName>
</protein>
<dbReference type="InterPro" id="IPR018712">
    <property type="entry name" value="Tle1-like_cat"/>
</dbReference>
<dbReference type="AlphaFoldDB" id="A0A2B8B5P1"/>
<dbReference type="RefSeq" id="WP_098738972.1">
    <property type="nucleotide sequence ID" value="NZ_PDKW01000043.1"/>
</dbReference>
<reference evidence="3" key="1">
    <citation type="submission" date="2017-10" db="EMBL/GenBank/DDBJ databases">
        <authorList>
            <person name="Kravchenko I.K."/>
            <person name="Grouzdev D.S."/>
        </authorList>
    </citation>
    <scope>NUCLEOTIDE SEQUENCE [LARGE SCALE GENOMIC DNA]</scope>
    <source>
        <strain evidence="3">B2</strain>
    </source>
</reference>
<dbReference type="Proteomes" id="UP000225379">
    <property type="component" value="Unassembled WGS sequence"/>
</dbReference>
<evidence type="ECO:0000259" key="1">
    <source>
        <dbReference type="Pfam" id="PF09994"/>
    </source>
</evidence>
<dbReference type="PANTHER" id="PTHR33840:SF1">
    <property type="entry name" value="TLE1 PHOSPHOLIPASE DOMAIN-CONTAINING PROTEIN"/>
    <property type="match status" value="1"/>
</dbReference>
<dbReference type="OrthoDB" id="4378831at2"/>
<dbReference type="EMBL" id="PDKW01000043">
    <property type="protein sequence ID" value="PGH52873.1"/>
    <property type="molecule type" value="Genomic_DNA"/>
</dbReference>
<dbReference type="Pfam" id="PF09994">
    <property type="entry name" value="T6SS_Tle1-like_cat"/>
    <property type="match status" value="1"/>
</dbReference>
<sequence>MGKRIVLCFDGTWNKPGSGSQPDTDNEASTNVWKFYKSVLGAAPDNTEQVSYYDSGVGTDGKGGFLHDWFDKILGGAFGLGLDKKIKDGYRFLASHYNDGDHVFILGFSRGAYTARSLVGLIRNAGLLPADRLGETDDAYALYRKRDDGPDVGEAKRFRDTNGSTLIPIHFLGVWDTVGALGVPLGICKQLDQDLYGFHDTELSSLVRNAFQALAIDEHRKTFAANLWDPKAKPAQRMEQRWFAGCHSNVGGGYDDDRLSDITLKWMMEHAEGCGLAIDPIWVPEVSPDNALGVIVDSYARFLDGVGELVQPRHYRPVCVLPFSEENLHESVPQRAASDAGYAPPNVGYRKALAQFGVPPVQQPAPAPTAAG</sequence>
<name>A0A2B8B5P1_9PROT</name>
<evidence type="ECO:0000313" key="3">
    <source>
        <dbReference type="Proteomes" id="UP000225379"/>
    </source>
</evidence>
<dbReference type="PANTHER" id="PTHR33840">
    <property type="match status" value="1"/>
</dbReference>
<comment type="caution">
    <text evidence="2">The sequence shown here is derived from an EMBL/GenBank/DDBJ whole genome shotgun (WGS) entry which is preliminary data.</text>
</comment>
<feature type="domain" description="T6SS Phospholipase effector Tle1-like catalytic" evidence="1">
    <location>
        <begin position="3"/>
        <end position="269"/>
    </location>
</feature>
<accession>A0A2B8B5P1</accession>